<gene>
    <name evidence="1" type="ORF">CMV_026365</name>
</gene>
<dbReference type="Proteomes" id="UP000737018">
    <property type="component" value="Unassembled WGS sequence"/>
</dbReference>
<proteinExistence type="predicted"/>
<comment type="caution">
    <text evidence="1">The sequence shown here is derived from an EMBL/GenBank/DDBJ whole genome shotgun (WGS) entry which is preliminary data.</text>
</comment>
<organism evidence="1 2">
    <name type="scientific">Castanea mollissima</name>
    <name type="common">Chinese chestnut</name>
    <dbReference type="NCBI Taxonomy" id="60419"/>
    <lineage>
        <taxon>Eukaryota</taxon>
        <taxon>Viridiplantae</taxon>
        <taxon>Streptophyta</taxon>
        <taxon>Embryophyta</taxon>
        <taxon>Tracheophyta</taxon>
        <taxon>Spermatophyta</taxon>
        <taxon>Magnoliopsida</taxon>
        <taxon>eudicotyledons</taxon>
        <taxon>Gunneridae</taxon>
        <taxon>Pentapetalae</taxon>
        <taxon>rosids</taxon>
        <taxon>fabids</taxon>
        <taxon>Fagales</taxon>
        <taxon>Fagaceae</taxon>
        <taxon>Castanea</taxon>
    </lineage>
</organism>
<dbReference type="AlphaFoldDB" id="A0A8J4QBW8"/>
<evidence type="ECO:0000313" key="1">
    <source>
        <dbReference type="EMBL" id="KAF3947511.1"/>
    </source>
</evidence>
<name>A0A8J4QBW8_9ROSI</name>
<accession>A0A8J4QBW8</accession>
<protein>
    <submittedName>
        <fullName evidence="1">Uncharacterized protein</fullName>
    </submittedName>
</protein>
<sequence>MGEMEGEKTSSVMNGGEGPNSYAQDSAYQVFFVIQAYIFTYLLGVPHCHLTVFVEETTTYMNSVGIAIGILDNNHPEISVTMDRVTLEGVTFLCSHFGEEEGMELGWCKEAEDEIQIVVHGHCSMGLATPQVGHTHGFHVTAAVGPEDVDMEQK</sequence>
<dbReference type="EMBL" id="JRKL02007692">
    <property type="protein sequence ID" value="KAF3947511.1"/>
    <property type="molecule type" value="Genomic_DNA"/>
</dbReference>
<evidence type="ECO:0000313" key="2">
    <source>
        <dbReference type="Proteomes" id="UP000737018"/>
    </source>
</evidence>
<keyword evidence="2" id="KW-1185">Reference proteome</keyword>
<reference evidence="1" key="1">
    <citation type="submission" date="2020-03" db="EMBL/GenBank/DDBJ databases">
        <title>Castanea mollissima Vanexum genome sequencing.</title>
        <authorList>
            <person name="Staton M."/>
        </authorList>
    </citation>
    <scope>NUCLEOTIDE SEQUENCE</scope>
    <source>
        <tissue evidence="1">Leaf</tissue>
    </source>
</reference>